<keyword evidence="6" id="KW-1185">Reference proteome</keyword>
<dbReference type="AlphaFoldDB" id="S3CIR4"/>
<dbReference type="InterPro" id="IPR007219">
    <property type="entry name" value="XnlR_reg_dom"/>
</dbReference>
<dbReference type="GO" id="GO:0003700">
    <property type="term" value="F:DNA-binding transcription factor activity"/>
    <property type="evidence" value="ECO:0007669"/>
    <property type="project" value="InterPro"/>
</dbReference>
<feature type="transmembrane region" description="Helical" evidence="3">
    <location>
        <begin position="472"/>
        <end position="494"/>
    </location>
</feature>
<organism evidence="5 6">
    <name type="scientific">Glarea lozoyensis (strain ATCC 20868 / MF5171)</name>
    <dbReference type="NCBI Taxonomy" id="1116229"/>
    <lineage>
        <taxon>Eukaryota</taxon>
        <taxon>Fungi</taxon>
        <taxon>Dikarya</taxon>
        <taxon>Ascomycota</taxon>
        <taxon>Pezizomycotina</taxon>
        <taxon>Leotiomycetes</taxon>
        <taxon>Helotiales</taxon>
        <taxon>Helotiaceae</taxon>
        <taxon>Glarea</taxon>
    </lineage>
</organism>
<protein>
    <recommendedName>
        <fullName evidence="4">Xylanolytic transcriptional activator regulatory domain-containing protein</fullName>
    </recommendedName>
</protein>
<dbReference type="CDD" id="cd12148">
    <property type="entry name" value="fungal_TF_MHR"/>
    <property type="match status" value="1"/>
</dbReference>
<evidence type="ECO:0000313" key="5">
    <source>
        <dbReference type="EMBL" id="EPE26382.1"/>
    </source>
</evidence>
<feature type="region of interest" description="Disordered" evidence="2">
    <location>
        <begin position="543"/>
        <end position="580"/>
    </location>
</feature>
<evidence type="ECO:0000256" key="3">
    <source>
        <dbReference type="SAM" id="Phobius"/>
    </source>
</evidence>
<dbReference type="Pfam" id="PF04082">
    <property type="entry name" value="Fungal_trans"/>
    <property type="match status" value="1"/>
</dbReference>
<proteinExistence type="predicted"/>
<keyword evidence="3" id="KW-0812">Transmembrane</keyword>
<dbReference type="Proteomes" id="UP000016922">
    <property type="component" value="Unassembled WGS sequence"/>
</dbReference>
<evidence type="ECO:0000259" key="4">
    <source>
        <dbReference type="Pfam" id="PF04082"/>
    </source>
</evidence>
<gene>
    <name evidence="5" type="ORF">GLAREA_02294</name>
</gene>
<dbReference type="OrthoDB" id="103819at2759"/>
<dbReference type="GO" id="GO:0008270">
    <property type="term" value="F:zinc ion binding"/>
    <property type="evidence" value="ECO:0007669"/>
    <property type="project" value="InterPro"/>
</dbReference>
<accession>S3CIR4</accession>
<dbReference type="PANTHER" id="PTHR46910">
    <property type="entry name" value="TRANSCRIPTION FACTOR PDR1"/>
    <property type="match status" value="1"/>
</dbReference>
<evidence type="ECO:0000256" key="1">
    <source>
        <dbReference type="ARBA" id="ARBA00023242"/>
    </source>
</evidence>
<keyword evidence="1" id="KW-0539">Nucleus</keyword>
<evidence type="ECO:0000256" key="2">
    <source>
        <dbReference type="SAM" id="MobiDB-lite"/>
    </source>
</evidence>
<dbReference type="HOGENOM" id="CLU_012049_1_0_1"/>
<dbReference type="InterPro" id="IPR050987">
    <property type="entry name" value="AtrR-like"/>
</dbReference>
<dbReference type="EMBL" id="KE145371">
    <property type="protein sequence ID" value="EPE26382.1"/>
    <property type="molecule type" value="Genomic_DNA"/>
</dbReference>
<keyword evidence="3" id="KW-0472">Membrane</keyword>
<dbReference type="GO" id="GO:0003677">
    <property type="term" value="F:DNA binding"/>
    <property type="evidence" value="ECO:0007669"/>
    <property type="project" value="InterPro"/>
</dbReference>
<dbReference type="OMA" id="ELLAWML"/>
<dbReference type="KEGG" id="glz:GLAREA_02294"/>
<evidence type="ECO:0000313" key="6">
    <source>
        <dbReference type="Proteomes" id="UP000016922"/>
    </source>
</evidence>
<reference evidence="5 6" key="1">
    <citation type="journal article" date="2013" name="BMC Genomics">
        <title>Genomics-driven discovery of the pneumocandin biosynthetic gene cluster in the fungus Glarea lozoyensis.</title>
        <authorList>
            <person name="Chen L."/>
            <person name="Yue Q."/>
            <person name="Zhang X."/>
            <person name="Xiang M."/>
            <person name="Wang C."/>
            <person name="Li S."/>
            <person name="Che Y."/>
            <person name="Ortiz-Lopez F.J."/>
            <person name="Bills G.F."/>
            <person name="Liu X."/>
            <person name="An Z."/>
        </authorList>
    </citation>
    <scope>NUCLEOTIDE SEQUENCE [LARGE SCALE GENOMIC DNA]</scope>
    <source>
        <strain evidence="6">ATCC 20868 / MF5171</strain>
    </source>
</reference>
<dbReference type="PANTHER" id="PTHR46910:SF5">
    <property type="entry name" value="ZN(II)2CYS6 TRANSCRIPTION FACTOR (EUROFUNG)"/>
    <property type="match status" value="1"/>
</dbReference>
<keyword evidence="3" id="KW-1133">Transmembrane helix</keyword>
<sequence>MHLRTNAINEIKSRMTALENSLSQLIAIQTKQTPISPRDSCTSRKRNRAEAFDEAAYLSRELAPPFAYGSSVSHPTPPFSAAEAHTLIQEELSRTTGLNSSKQAVFRSALSSLKDILNTSLGHAHDFGEIDLNKSVKPHITIMQWMLQSTDSGRAVCSGSSFMPFTSRTTIARMCRIIVEADIEDTSLASLICVCSYAGYFIQEIVLSVHRDNSGLEDEFRREALYYFETARIATGQFIKTSPAASLSNLQALTYGVLLAQEVGDYASAWAIIEYASKMCMDMNLHKSIYQQAEQADEAYYCFALCYKNDKGLAMNLGKTGFLADSSIEVDLLRPPSAKAEVLDNFRIYLELSIIQSRIISDLRPAPPKSKPKIMDKLVAAMQSIWQLNLEHQNKRKSIVSKWDFKLESEMVNFAFYSVQTVLFHSGAARIQNREYNSASLRAARLALNAIQNSRKLSELSQYKSTYMRLSLAYWTILHYPFTAFFVLFCNIVSTRHSPDYEMMQEFVAYLEDVKDISVSVAKLYKLCIPFCSLASSVLTTRDEQQPLSPEGNHYEPSDTVPSPPAPPSKPSPQPPPFQRLFGSLSQHSPILHSSQTNQQTPNATYNQEFLWDFTDTQPMLQWLESDFSALEDSWGIDWNAYPQ</sequence>
<feature type="domain" description="Xylanolytic transcriptional activator regulatory" evidence="4">
    <location>
        <begin position="193"/>
        <end position="347"/>
    </location>
</feature>
<dbReference type="RefSeq" id="XP_008087701.1">
    <property type="nucleotide sequence ID" value="XM_008089510.1"/>
</dbReference>
<dbReference type="GO" id="GO:0006351">
    <property type="term" value="P:DNA-templated transcription"/>
    <property type="evidence" value="ECO:0007669"/>
    <property type="project" value="InterPro"/>
</dbReference>
<dbReference type="GeneID" id="19461352"/>
<dbReference type="eggNOG" id="ENOG502SHIH">
    <property type="taxonomic scope" value="Eukaryota"/>
</dbReference>
<name>S3CIR4_GLAL2</name>
<feature type="compositionally biased region" description="Pro residues" evidence="2">
    <location>
        <begin position="562"/>
        <end position="578"/>
    </location>
</feature>